<dbReference type="PANTHER" id="PTHR44227">
    <property type="match status" value="1"/>
</dbReference>
<keyword evidence="3" id="KW-0472">Membrane</keyword>
<dbReference type="InterPro" id="IPR052346">
    <property type="entry name" value="O-mannosyl-transferase_TMTC"/>
</dbReference>
<feature type="transmembrane region" description="Helical" evidence="3">
    <location>
        <begin position="209"/>
        <end position="237"/>
    </location>
</feature>
<dbReference type="Gene3D" id="1.25.40.10">
    <property type="entry name" value="Tetratricopeptide repeat domain"/>
    <property type="match status" value="1"/>
</dbReference>
<keyword evidence="2" id="KW-0802">TPR repeat</keyword>
<protein>
    <submittedName>
        <fullName evidence="5">Tetratricopeptide repeat protein</fullName>
    </submittedName>
</protein>
<comment type="caution">
    <text evidence="5">The sequence shown here is derived from an EMBL/GenBank/DDBJ whole genome shotgun (WGS) entry which is preliminary data.</text>
</comment>
<evidence type="ECO:0000256" key="3">
    <source>
        <dbReference type="SAM" id="Phobius"/>
    </source>
</evidence>
<feature type="transmembrane region" description="Helical" evidence="3">
    <location>
        <begin position="154"/>
        <end position="173"/>
    </location>
</feature>
<dbReference type="SUPFAM" id="SSF48452">
    <property type="entry name" value="TPR-like"/>
    <property type="match status" value="1"/>
</dbReference>
<feature type="transmembrane region" description="Helical" evidence="3">
    <location>
        <begin position="44"/>
        <end position="63"/>
    </location>
</feature>
<name>A0ABP8N9F2_9BACT</name>
<evidence type="ECO:0000313" key="5">
    <source>
        <dbReference type="EMBL" id="GAA4463566.1"/>
    </source>
</evidence>
<organism evidence="5 6">
    <name type="scientific">Nemorincola caseinilytica</name>
    <dbReference type="NCBI Taxonomy" id="2054315"/>
    <lineage>
        <taxon>Bacteria</taxon>
        <taxon>Pseudomonadati</taxon>
        <taxon>Bacteroidota</taxon>
        <taxon>Chitinophagia</taxon>
        <taxon>Chitinophagales</taxon>
        <taxon>Chitinophagaceae</taxon>
        <taxon>Nemorincola</taxon>
    </lineage>
</organism>
<feature type="transmembrane region" description="Helical" evidence="3">
    <location>
        <begin position="337"/>
        <end position="356"/>
    </location>
</feature>
<gene>
    <name evidence="5" type="ORF">GCM10023093_12330</name>
</gene>
<sequence length="577" mass="65646">MFRDIFVVPVSKNQNKQRTPPQPAKLVQATPAAERRPFGIPYPMLLLVLAVVAIYFPSFSLGFTELDDTIFIREFRAYNEDTGNLLKAFTRGLFDATKDPYYRPLFSDAMILNYQATGDEPAGYHLVNILLHMGAVLLFYRLTVMLGVKRLHGFLLALVFAVHPVLTQAVAWIPGRNDTMLAVFVLLFMQYAIRYVGSNRPVDLILSGIWLLCAYFTKETAVFAAPAMLALLVLYMGRRWNEKPLVTQYIVWAVCFVIWYGARAAATTAASGIGTADAMGDLVRRLPVLVQYIGKMWLPFNLSVFPMQQDTVLWYGIVAIVLMVAVVLLNKGRNEKAVAAALIIMLLFLMPALLVPEKLNKQTFEHRLYLPMMGMLLLLPQTILLANKLEPRRLTMIWVAVCVFFGAYNNRHQQHFADPLSFWTQAAETSPNSAYANMMLAARLEKTEFARSEELFRKAYRLDPREKYLNYYMAEVLQRKDSVLASEKYLLVEKEISDYVQCDFYLARVYMEKGDKQGAINVLERFLRRAQGNMMAHNNLLLLYMELGHIDKARTHIKEMRAMGLDVPPQIAAQAGA</sequence>
<evidence type="ECO:0000259" key="4">
    <source>
        <dbReference type="Pfam" id="PF13231"/>
    </source>
</evidence>
<evidence type="ECO:0000256" key="1">
    <source>
        <dbReference type="ARBA" id="ARBA00022737"/>
    </source>
</evidence>
<dbReference type="InterPro" id="IPR038731">
    <property type="entry name" value="RgtA/B/C-like"/>
</dbReference>
<feature type="transmembrane region" description="Helical" evidence="3">
    <location>
        <begin position="122"/>
        <end position="142"/>
    </location>
</feature>
<keyword evidence="6" id="KW-1185">Reference proteome</keyword>
<keyword evidence="1" id="KW-0677">Repeat</keyword>
<feature type="transmembrane region" description="Helical" evidence="3">
    <location>
        <begin position="249"/>
        <end position="270"/>
    </location>
</feature>
<feature type="domain" description="Glycosyltransferase RgtA/B/C/D-like" evidence="4">
    <location>
        <begin position="118"/>
        <end position="257"/>
    </location>
</feature>
<evidence type="ECO:0000256" key="2">
    <source>
        <dbReference type="ARBA" id="ARBA00022803"/>
    </source>
</evidence>
<dbReference type="PANTHER" id="PTHR44227:SF3">
    <property type="entry name" value="PROTEIN O-MANNOSYL-TRANSFERASE TMTC4"/>
    <property type="match status" value="1"/>
</dbReference>
<proteinExistence type="predicted"/>
<keyword evidence="3" id="KW-1133">Transmembrane helix</keyword>
<reference evidence="6" key="1">
    <citation type="journal article" date="2019" name="Int. J. Syst. Evol. Microbiol.">
        <title>The Global Catalogue of Microorganisms (GCM) 10K type strain sequencing project: providing services to taxonomists for standard genome sequencing and annotation.</title>
        <authorList>
            <consortium name="The Broad Institute Genomics Platform"/>
            <consortium name="The Broad Institute Genome Sequencing Center for Infectious Disease"/>
            <person name="Wu L."/>
            <person name="Ma J."/>
        </authorList>
    </citation>
    <scope>NUCLEOTIDE SEQUENCE [LARGE SCALE GENOMIC DNA]</scope>
    <source>
        <strain evidence="6">JCM 32105</strain>
    </source>
</reference>
<dbReference type="Pfam" id="PF13231">
    <property type="entry name" value="PMT_2"/>
    <property type="match status" value="1"/>
</dbReference>
<dbReference type="Proteomes" id="UP001500067">
    <property type="component" value="Unassembled WGS sequence"/>
</dbReference>
<dbReference type="InterPro" id="IPR011990">
    <property type="entry name" value="TPR-like_helical_dom_sf"/>
</dbReference>
<accession>A0ABP8N9F2</accession>
<dbReference type="EMBL" id="BAABFA010000008">
    <property type="protein sequence ID" value="GAA4463566.1"/>
    <property type="molecule type" value="Genomic_DNA"/>
</dbReference>
<feature type="transmembrane region" description="Helical" evidence="3">
    <location>
        <begin position="312"/>
        <end position="330"/>
    </location>
</feature>
<evidence type="ECO:0000313" key="6">
    <source>
        <dbReference type="Proteomes" id="UP001500067"/>
    </source>
</evidence>
<keyword evidence="3" id="KW-0812">Transmembrane</keyword>
<feature type="transmembrane region" description="Helical" evidence="3">
    <location>
        <begin position="368"/>
        <end position="386"/>
    </location>
</feature>